<comment type="subcellular location">
    <subcellularLocation>
        <location evidence="1">Membrane</location>
        <topology evidence="1">Multi-pass membrane protein</topology>
    </subcellularLocation>
</comment>
<comment type="caution">
    <text evidence="8">The sequence shown here is derived from an EMBL/GenBank/DDBJ whole genome shotgun (WGS) entry which is preliminary data.</text>
</comment>
<keyword evidence="3 6" id="KW-1133">Transmembrane helix</keyword>
<evidence type="ECO:0000256" key="2">
    <source>
        <dbReference type="ARBA" id="ARBA00022692"/>
    </source>
</evidence>
<evidence type="ECO:0000256" key="4">
    <source>
        <dbReference type="ARBA" id="ARBA00023136"/>
    </source>
</evidence>
<feature type="transmembrane region" description="Helical" evidence="6">
    <location>
        <begin position="97"/>
        <end position="114"/>
    </location>
</feature>
<feature type="transmembrane region" description="Helical" evidence="6">
    <location>
        <begin position="227"/>
        <end position="248"/>
    </location>
</feature>
<feature type="transmembrane region" description="Helical" evidence="6">
    <location>
        <begin position="260"/>
        <end position="282"/>
    </location>
</feature>
<dbReference type="AlphaFoldDB" id="A0A9P6U2F8"/>
<dbReference type="Proteomes" id="UP000807716">
    <property type="component" value="Unassembled WGS sequence"/>
</dbReference>
<accession>A0A9P6U2F8</accession>
<evidence type="ECO:0000259" key="7">
    <source>
        <dbReference type="PROSITE" id="PS50850"/>
    </source>
</evidence>
<dbReference type="InterPro" id="IPR020846">
    <property type="entry name" value="MFS_dom"/>
</dbReference>
<feature type="transmembrane region" description="Helical" evidence="6">
    <location>
        <begin position="65"/>
        <end position="85"/>
    </location>
</feature>
<keyword evidence="9" id="KW-1185">Reference proteome</keyword>
<dbReference type="PANTHER" id="PTHR23501:SF87">
    <property type="entry name" value="SIDEROPHORE IRON TRANSPORTER 2"/>
    <property type="match status" value="1"/>
</dbReference>
<feature type="transmembrane region" description="Helical" evidence="6">
    <location>
        <begin position="302"/>
        <end position="323"/>
    </location>
</feature>
<evidence type="ECO:0000256" key="3">
    <source>
        <dbReference type="ARBA" id="ARBA00022989"/>
    </source>
</evidence>
<feature type="domain" description="Major facilitator superfamily (MFS) profile" evidence="7">
    <location>
        <begin position="32"/>
        <end position="527"/>
    </location>
</feature>
<evidence type="ECO:0000256" key="6">
    <source>
        <dbReference type="SAM" id="Phobius"/>
    </source>
</evidence>
<feature type="transmembrane region" description="Helical" evidence="6">
    <location>
        <begin position="29"/>
        <end position="45"/>
    </location>
</feature>
<feature type="transmembrane region" description="Helical" evidence="6">
    <location>
        <begin position="120"/>
        <end position="142"/>
    </location>
</feature>
<feature type="transmembrane region" description="Helical" evidence="6">
    <location>
        <begin position="343"/>
        <end position="360"/>
    </location>
</feature>
<feature type="transmembrane region" description="Helical" evidence="6">
    <location>
        <begin position="503"/>
        <end position="521"/>
    </location>
</feature>
<dbReference type="PROSITE" id="PS50850">
    <property type="entry name" value="MFS"/>
    <property type="match status" value="1"/>
</dbReference>
<feature type="transmembrane region" description="Helical" evidence="6">
    <location>
        <begin position="369"/>
        <end position="389"/>
    </location>
</feature>
<dbReference type="EMBL" id="JAAAJB010000353">
    <property type="protein sequence ID" value="KAG0257630.1"/>
    <property type="molecule type" value="Genomic_DNA"/>
</dbReference>
<dbReference type="GO" id="GO:0022857">
    <property type="term" value="F:transmembrane transporter activity"/>
    <property type="evidence" value="ECO:0007669"/>
    <property type="project" value="InterPro"/>
</dbReference>
<feature type="transmembrane region" description="Helical" evidence="6">
    <location>
        <begin position="185"/>
        <end position="207"/>
    </location>
</feature>
<reference evidence="8" key="1">
    <citation type="journal article" date="2020" name="Fungal Divers.">
        <title>Resolving the Mortierellaceae phylogeny through synthesis of multi-gene phylogenetics and phylogenomics.</title>
        <authorList>
            <person name="Vandepol N."/>
            <person name="Liber J."/>
            <person name="Desiro A."/>
            <person name="Na H."/>
            <person name="Kennedy M."/>
            <person name="Barry K."/>
            <person name="Grigoriev I.V."/>
            <person name="Miller A.N."/>
            <person name="O'Donnell K."/>
            <person name="Stajich J.E."/>
            <person name="Bonito G."/>
        </authorList>
    </citation>
    <scope>NUCLEOTIDE SEQUENCE</scope>
    <source>
        <strain evidence="8">BC1065</strain>
    </source>
</reference>
<dbReference type="PANTHER" id="PTHR23501">
    <property type="entry name" value="MAJOR FACILITATOR SUPERFAMILY"/>
    <property type="match status" value="1"/>
</dbReference>
<feature type="transmembrane region" description="Helical" evidence="6">
    <location>
        <begin position="154"/>
        <end position="173"/>
    </location>
</feature>
<evidence type="ECO:0000313" key="8">
    <source>
        <dbReference type="EMBL" id="KAG0257630.1"/>
    </source>
</evidence>
<dbReference type="InterPro" id="IPR011701">
    <property type="entry name" value="MFS"/>
</dbReference>
<organism evidence="8 9">
    <name type="scientific">Actinomortierella ambigua</name>
    <dbReference type="NCBI Taxonomy" id="1343610"/>
    <lineage>
        <taxon>Eukaryota</taxon>
        <taxon>Fungi</taxon>
        <taxon>Fungi incertae sedis</taxon>
        <taxon>Mucoromycota</taxon>
        <taxon>Mortierellomycotina</taxon>
        <taxon>Mortierellomycetes</taxon>
        <taxon>Mortierellales</taxon>
        <taxon>Mortierellaceae</taxon>
        <taxon>Actinomortierella</taxon>
    </lineage>
</organism>
<dbReference type="OrthoDB" id="4078873at2759"/>
<evidence type="ECO:0000256" key="1">
    <source>
        <dbReference type="ARBA" id="ARBA00004141"/>
    </source>
</evidence>
<evidence type="ECO:0000313" key="9">
    <source>
        <dbReference type="Proteomes" id="UP000807716"/>
    </source>
</evidence>
<evidence type="ECO:0000256" key="5">
    <source>
        <dbReference type="SAM" id="MobiDB-lite"/>
    </source>
</evidence>
<feature type="transmembrane region" description="Helical" evidence="6">
    <location>
        <begin position="395"/>
        <end position="419"/>
    </location>
</feature>
<dbReference type="Pfam" id="PF07690">
    <property type="entry name" value="MFS_1"/>
    <property type="match status" value="1"/>
</dbReference>
<protein>
    <recommendedName>
        <fullName evidence="7">Major facilitator superfamily (MFS) profile domain-containing protein</fullName>
    </recommendedName>
</protein>
<dbReference type="Gene3D" id="1.20.1250.20">
    <property type="entry name" value="MFS general substrate transporter like domains"/>
    <property type="match status" value="2"/>
</dbReference>
<proteinExistence type="predicted"/>
<dbReference type="GO" id="GO:0005886">
    <property type="term" value="C:plasma membrane"/>
    <property type="evidence" value="ECO:0007669"/>
    <property type="project" value="TreeGrafter"/>
</dbReference>
<keyword evidence="2 6" id="KW-0812">Transmembrane</keyword>
<sequence length="562" mass="61637">MDPIDHKTLEDESWSARALDRSRWTRREFIVMTVCVLFATYLFSVDYNLNYMVTNMATVAFSSTSLAAIAPTLTNILTIVLVPFYAKFSDVIGRAEVLSLALLIQVIGYIIVATSNGFEVLTVGGMIGSIGSTGFSCLKAVIIADVTPVKYRGIFLGLVDLCNAINIWVGQALTDHLATPTTWRLGLIICTILVAVGAIVLIVPLWYLQRKGEKQLGERPRRSFSWFLKQFDFFGAILLAATLSLLFFPLITAKTYEGNFANPVVIGCLCAGAVCLVGVLVWNTKFTSKPLLPKRIWSDRTVMGAICGSIVSGMMVSMNYTYFYNYLVATRDIDYSKSFLLARGYQMAYYIIAPITGWLMKRFLAARRFIWLGLIIQTIGTVLMIPARMPDSSDAFVVISQAVVGLGDGMTSLASNVAITGSVHRRDYAMAISVNQIMSSIIGSIAGTIAGSVWTQVLPQRLAHHIVGEYDESKIMNDPLYVRTLPQPQYSQAVAAYADAQKILSIVSASVVVIAGIFTLMMKKVDLTLDHDEQDAKFAGEAATADSESADEKYETVDEKAN</sequence>
<dbReference type="InterPro" id="IPR036259">
    <property type="entry name" value="MFS_trans_sf"/>
</dbReference>
<feature type="region of interest" description="Disordered" evidence="5">
    <location>
        <begin position="539"/>
        <end position="562"/>
    </location>
</feature>
<dbReference type="SUPFAM" id="SSF103473">
    <property type="entry name" value="MFS general substrate transporter"/>
    <property type="match status" value="1"/>
</dbReference>
<keyword evidence="4 6" id="KW-0472">Membrane</keyword>
<feature type="transmembrane region" description="Helical" evidence="6">
    <location>
        <begin position="431"/>
        <end position="454"/>
    </location>
</feature>
<feature type="compositionally biased region" description="Basic and acidic residues" evidence="5">
    <location>
        <begin position="550"/>
        <end position="562"/>
    </location>
</feature>
<gene>
    <name evidence="8" type="ORF">DFQ27_005020</name>
</gene>
<name>A0A9P6U2F8_9FUNG</name>